<evidence type="ECO:0000313" key="3">
    <source>
        <dbReference type="Proteomes" id="UP000092124"/>
    </source>
</evidence>
<evidence type="ECO:0000256" key="1">
    <source>
        <dbReference type="SAM" id="MobiDB-lite"/>
    </source>
</evidence>
<feature type="region of interest" description="Disordered" evidence="1">
    <location>
        <begin position="134"/>
        <end position="209"/>
    </location>
</feature>
<dbReference type="AlphaFoldDB" id="A0A1A6H126"/>
<proteinExistence type="predicted"/>
<reference evidence="2 3" key="1">
    <citation type="submission" date="2016-06" db="EMBL/GenBank/DDBJ databases">
        <title>The Draft Genome Sequence and Annotation of the Desert Woodrat Neotoma lepida.</title>
        <authorList>
            <person name="Campbell M."/>
            <person name="Oakeson K.F."/>
            <person name="Yandell M."/>
            <person name="Halpert J.R."/>
            <person name="Dearing D."/>
        </authorList>
    </citation>
    <scope>NUCLEOTIDE SEQUENCE [LARGE SCALE GENOMIC DNA]</scope>
    <source>
        <strain evidence="2">417</strain>
        <tissue evidence="2">Liver</tissue>
    </source>
</reference>
<name>A0A1A6H126_NEOLE</name>
<feature type="compositionally biased region" description="Low complexity" evidence="1">
    <location>
        <begin position="58"/>
        <end position="81"/>
    </location>
</feature>
<protein>
    <submittedName>
        <fullName evidence="2">Uncharacterized protein</fullName>
    </submittedName>
</protein>
<dbReference type="Proteomes" id="UP000092124">
    <property type="component" value="Unassembled WGS sequence"/>
</dbReference>
<feature type="region of interest" description="Disordered" evidence="1">
    <location>
        <begin position="58"/>
        <end position="96"/>
    </location>
</feature>
<organism evidence="2 3">
    <name type="scientific">Neotoma lepida</name>
    <name type="common">Desert woodrat</name>
    <dbReference type="NCBI Taxonomy" id="56216"/>
    <lineage>
        <taxon>Eukaryota</taxon>
        <taxon>Metazoa</taxon>
        <taxon>Chordata</taxon>
        <taxon>Craniata</taxon>
        <taxon>Vertebrata</taxon>
        <taxon>Euteleostomi</taxon>
        <taxon>Mammalia</taxon>
        <taxon>Eutheria</taxon>
        <taxon>Euarchontoglires</taxon>
        <taxon>Glires</taxon>
        <taxon>Rodentia</taxon>
        <taxon>Myomorpha</taxon>
        <taxon>Muroidea</taxon>
        <taxon>Cricetidae</taxon>
        <taxon>Neotominae</taxon>
        <taxon>Neotoma</taxon>
    </lineage>
</organism>
<dbReference type="EMBL" id="LZPO01055286">
    <property type="protein sequence ID" value="OBS71954.1"/>
    <property type="molecule type" value="Genomic_DNA"/>
</dbReference>
<keyword evidence="3" id="KW-1185">Reference proteome</keyword>
<evidence type="ECO:0000313" key="2">
    <source>
        <dbReference type="EMBL" id="OBS71954.1"/>
    </source>
</evidence>
<sequence length="209" mass="22173">MLRNVPARTDAAAPVTLDRRLLSLHEACTENTSITTQSITGFQGLCTDRDGKSEACESAAAPQHRSSAAAQQRSTAAPAQAGHTTRSRLNLGHCKPQGLREGRTWARTITLGRATRDLTFGFLEQREKVTQQAGLGLRGGGHDGPETPQEPGSPRRGPGPRIPRTPGVQRRGRRGETHPGSNGAHGADPGGRRALPGLESRSFAARRAG</sequence>
<gene>
    <name evidence="2" type="ORF">A6R68_13470</name>
</gene>
<accession>A0A1A6H126</accession>
<comment type="caution">
    <text evidence="2">The sequence shown here is derived from an EMBL/GenBank/DDBJ whole genome shotgun (WGS) entry which is preliminary data.</text>
</comment>